<organism evidence="2 3">
    <name type="scientific">Brassica oleracea var. oleracea</name>
    <dbReference type="NCBI Taxonomy" id="109376"/>
    <lineage>
        <taxon>Eukaryota</taxon>
        <taxon>Viridiplantae</taxon>
        <taxon>Streptophyta</taxon>
        <taxon>Embryophyta</taxon>
        <taxon>Tracheophyta</taxon>
        <taxon>Spermatophyta</taxon>
        <taxon>Magnoliopsida</taxon>
        <taxon>eudicotyledons</taxon>
        <taxon>Gunneridae</taxon>
        <taxon>Pentapetalae</taxon>
        <taxon>rosids</taxon>
        <taxon>malvids</taxon>
        <taxon>Brassicales</taxon>
        <taxon>Brassicaceae</taxon>
        <taxon>Brassiceae</taxon>
        <taxon>Brassica</taxon>
    </lineage>
</organism>
<name>A0A0D3CH70_BRAOL</name>
<keyword evidence="3" id="KW-1185">Reference proteome</keyword>
<dbReference type="Pfam" id="PF22936">
    <property type="entry name" value="Pol_BBD"/>
    <property type="match status" value="1"/>
</dbReference>
<evidence type="ECO:0000313" key="3">
    <source>
        <dbReference type="Proteomes" id="UP000032141"/>
    </source>
</evidence>
<accession>A0A0D3CH70</accession>
<dbReference type="HOGENOM" id="CLU_661150_0_0_1"/>
<evidence type="ECO:0000259" key="1">
    <source>
        <dbReference type="Pfam" id="PF22936"/>
    </source>
</evidence>
<dbReference type="PANTHER" id="PTHR37610:SF101">
    <property type="entry name" value="(RAPE) HYPOTHETICAL PROTEIN"/>
    <property type="match status" value="1"/>
</dbReference>
<dbReference type="EnsemblPlants" id="Bo5g095830.1">
    <property type="protein sequence ID" value="Bo5g095830.1"/>
    <property type="gene ID" value="Bo5g095830"/>
</dbReference>
<sequence length="416" mass="47925">MEGAVCKIVTSPYFLSAKDYHENVITRVVFSGINYDEWVRKAPGEGSENEDDWRTVNAMVTSWIFNTIEPRLRSSITHHEIAKDLWDIIKVRFIAKSEVRVKQLKEELMKYKQRDMSLETYYGKLQVIWEDLSNYEYKPVCICRKCKWMHIRTDVVYDRDRVKESRREAMGFTVNTRRTQLRGDSRNNNRGSLCTHCNKSGHDAGTCYQLHGYHEWWLENYGKGRRNTPFQQPYKNKASYGRGASVNAVSHTTQPVEANAINGLSKEQWEKLVRMLGEIPEETRLNVPPCLVGLPNGKLVMADQEGSIALTENMALHGVLYVKELKCNLISVSQLIDELNYYDDVLFYDDDDRVSETEECAIELMEEHGTEIGVAESFTEAKEESIVHDAHAEVREESSVEATKTQEEEVVNICQA</sequence>
<dbReference type="InterPro" id="IPR054722">
    <property type="entry name" value="PolX-like_BBD"/>
</dbReference>
<reference evidence="2 3" key="1">
    <citation type="journal article" date="2014" name="Genome Biol.">
        <title>Transcriptome and methylome profiling reveals relics of genome dominance in the mesopolyploid Brassica oleracea.</title>
        <authorList>
            <person name="Parkin I.A."/>
            <person name="Koh C."/>
            <person name="Tang H."/>
            <person name="Robinson S.J."/>
            <person name="Kagale S."/>
            <person name="Clarke W.E."/>
            <person name="Town C.D."/>
            <person name="Nixon J."/>
            <person name="Krishnakumar V."/>
            <person name="Bidwell S.L."/>
            <person name="Denoeud F."/>
            <person name="Belcram H."/>
            <person name="Links M.G."/>
            <person name="Just J."/>
            <person name="Clarke C."/>
            <person name="Bender T."/>
            <person name="Huebert T."/>
            <person name="Mason A.S."/>
            <person name="Pires J.C."/>
            <person name="Barker G."/>
            <person name="Moore J."/>
            <person name="Walley P.G."/>
            <person name="Manoli S."/>
            <person name="Batley J."/>
            <person name="Edwards D."/>
            <person name="Nelson M.N."/>
            <person name="Wang X."/>
            <person name="Paterson A.H."/>
            <person name="King G."/>
            <person name="Bancroft I."/>
            <person name="Chalhoub B."/>
            <person name="Sharpe A.G."/>
        </authorList>
    </citation>
    <scope>NUCLEOTIDE SEQUENCE</scope>
    <source>
        <strain evidence="2 3">cv. TO1000</strain>
    </source>
</reference>
<dbReference type="Pfam" id="PF14223">
    <property type="entry name" value="Retrotran_gag_2"/>
    <property type="match status" value="1"/>
</dbReference>
<feature type="domain" description="Retrovirus-related Pol polyprotein from transposon TNT 1-94-like beta-barrel" evidence="1">
    <location>
        <begin position="292"/>
        <end position="337"/>
    </location>
</feature>
<protein>
    <recommendedName>
        <fullName evidence="1">Retrovirus-related Pol polyprotein from transposon TNT 1-94-like beta-barrel domain-containing protein</fullName>
    </recommendedName>
</protein>
<dbReference type="PANTHER" id="PTHR37610">
    <property type="entry name" value="CCHC-TYPE DOMAIN-CONTAINING PROTEIN"/>
    <property type="match status" value="1"/>
</dbReference>
<dbReference type="Proteomes" id="UP000032141">
    <property type="component" value="Chromosome C5"/>
</dbReference>
<dbReference type="Gramene" id="Bo5g095830.1">
    <property type="protein sequence ID" value="Bo5g095830.1"/>
    <property type="gene ID" value="Bo5g095830"/>
</dbReference>
<proteinExistence type="predicted"/>
<evidence type="ECO:0000313" key="2">
    <source>
        <dbReference type="EnsemblPlants" id="Bo5g095830.1"/>
    </source>
</evidence>
<dbReference type="AlphaFoldDB" id="A0A0D3CH70"/>
<dbReference type="eggNOG" id="KOG0017">
    <property type="taxonomic scope" value="Eukaryota"/>
</dbReference>
<reference evidence="2" key="2">
    <citation type="submission" date="2015-03" db="UniProtKB">
        <authorList>
            <consortium name="EnsemblPlants"/>
        </authorList>
    </citation>
    <scope>IDENTIFICATION</scope>
</reference>
<dbReference type="OMA" id="EVVNICQ"/>